<reference evidence="2" key="1">
    <citation type="submission" date="2009-10" db="EMBL/GenBank/DDBJ databases">
        <title>The complete chromosome of Gordonia bronchialis DSM 43247.</title>
        <authorList>
            <consortium name="US DOE Joint Genome Institute (JGI-PGF)"/>
            <person name="Lucas S."/>
            <person name="Copeland A."/>
            <person name="Lapidus A."/>
            <person name="Glavina del Rio T."/>
            <person name="Dalin E."/>
            <person name="Tice H."/>
            <person name="Bruce D."/>
            <person name="Goodwin L."/>
            <person name="Pitluck S."/>
            <person name="Kyrpides N."/>
            <person name="Mavromatis K."/>
            <person name="Ivanova N."/>
            <person name="Ovchinnikova G."/>
            <person name="Saunders E."/>
            <person name="Brettin T."/>
            <person name="Detter J.C."/>
            <person name="Han C."/>
            <person name="Larimer F."/>
            <person name="Land M."/>
            <person name="Hauser L."/>
            <person name="Markowitz V."/>
            <person name="Cheng J.-F."/>
            <person name="Hugenholtz P."/>
            <person name="Woyke T."/>
            <person name="Wu D."/>
            <person name="Jando M."/>
            <person name="Schneider S."/>
            <person name="Goeker M."/>
            <person name="Klenk H.-P."/>
            <person name="Eisen J.A."/>
        </authorList>
    </citation>
    <scope>NUCLEOTIDE SEQUENCE [LARGE SCALE GENOMIC DNA]</scope>
    <source>
        <strain evidence="2">ATCC 25592 / DSM 43247 / BCRC 13721 / JCM 3198 / KCTC 3076 / NBRC 16047 / NCTC 10667</strain>
    </source>
</reference>
<sequence length="55" mass="5704">MKRIAALLIVVTAVLTGSIIGTGTGLMLFNVNTFAINNPVRVLQGYGAGAYLLVP</sequence>
<dbReference type="EMBL" id="CP001802">
    <property type="protein sequence ID" value="ACY23092.1"/>
    <property type="molecule type" value="Genomic_DNA"/>
</dbReference>
<dbReference type="HOGENOM" id="CLU_3025903_0_0_11"/>
<accession>D0L3T9</accession>
<gene>
    <name evidence="1" type="ordered locus">Gbro_3916</name>
</gene>
<keyword evidence="2" id="KW-1185">Reference proteome</keyword>
<reference evidence="1 2" key="2">
    <citation type="journal article" date="2010" name="Stand. Genomic Sci.">
        <title>Complete genome sequence of Gordonia bronchialis type strain (3410).</title>
        <authorList>
            <person name="Ivanova N."/>
            <person name="Sikorski J."/>
            <person name="Jando M."/>
            <person name="Lapidus A."/>
            <person name="Nolan M."/>
            <person name="Lucas S."/>
            <person name="Del Rio T.G."/>
            <person name="Tice H."/>
            <person name="Copeland A."/>
            <person name="Cheng J.F."/>
            <person name="Chen F."/>
            <person name="Bruce D."/>
            <person name="Goodwin L."/>
            <person name="Pitluck S."/>
            <person name="Mavromatis K."/>
            <person name="Ovchinnikova G."/>
            <person name="Pati A."/>
            <person name="Chen A."/>
            <person name="Palaniappan K."/>
            <person name="Land M."/>
            <person name="Hauser L."/>
            <person name="Chang Y.J."/>
            <person name="Jeffries C.D."/>
            <person name="Chain P."/>
            <person name="Saunders E."/>
            <person name="Han C."/>
            <person name="Detter J.C."/>
            <person name="Brettin T."/>
            <person name="Rohde M."/>
            <person name="Goker M."/>
            <person name="Bristow J."/>
            <person name="Eisen J.A."/>
            <person name="Markowitz V."/>
            <person name="Hugenholtz P."/>
            <person name="Klenk H.P."/>
            <person name="Kyrpides N.C."/>
        </authorList>
    </citation>
    <scope>NUCLEOTIDE SEQUENCE [LARGE SCALE GENOMIC DNA]</scope>
    <source>
        <strain evidence="2">ATCC 25592 / DSM 43247 / BCRC 13721 / JCM 3198 / KCTC 3076 / NBRC 16047 / NCTC 10667</strain>
    </source>
</reference>
<evidence type="ECO:0000313" key="2">
    <source>
        <dbReference type="Proteomes" id="UP000001219"/>
    </source>
</evidence>
<dbReference type="RefSeq" id="WP_012835595.1">
    <property type="nucleotide sequence ID" value="NC_013441.1"/>
</dbReference>
<dbReference type="STRING" id="526226.Gbro_3916"/>
<evidence type="ECO:0000313" key="1">
    <source>
        <dbReference type="EMBL" id="ACY23092.1"/>
    </source>
</evidence>
<dbReference type="AlphaFoldDB" id="D0L3T9"/>
<proteinExistence type="predicted"/>
<dbReference type="Proteomes" id="UP000001219">
    <property type="component" value="Chromosome"/>
</dbReference>
<dbReference type="KEGG" id="gbr:Gbro_3916"/>
<name>D0L3T9_GORB4</name>
<protein>
    <submittedName>
        <fullName evidence="1">Uncharacterized protein</fullName>
    </submittedName>
</protein>
<organism evidence="1 2">
    <name type="scientific">Gordonia bronchialis (strain ATCC 25592 / DSM 43247 / BCRC 13721 / JCM 3198 / KCTC 3076 / NBRC 16047 / NCTC 10667)</name>
    <name type="common">Rhodococcus bronchialis</name>
    <dbReference type="NCBI Taxonomy" id="526226"/>
    <lineage>
        <taxon>Bacteria</taxon>
        <taxon>Bacillati</taxon>
        <taxon>Actinomycetota</taxon>
        <taxon>Actinomycetes</taxon>
        <taxon>Mycobacteriales</taxon>
        <taxon>Gordoniaceae</taxon>
        <taxon>Gordonia</taxon>
    </lineage>
</organism>